<protein>
    <submittedName>
        <fullName evidence="3">Uncharacterized protein</fullName>
    </submittedName>
</protein>
<accession>A0A1V5MCS1</accession>
<evidence type="ECO:0000256" key="2">
    <source>
        <dbReference type="SAM" id="MobiDB-lite"/>
    </source>
</evidence>
<feature type="compositionally biased region" description="Basic and acidic residues" evidence="2">
    <location>
        <begin position="105"/>
        <end position="119"/>
    </location>
</feature>
<feature type="coiled-coil region" evidence="1">
    <location>
        <begin position="163"/>
        <end position="190"/>
    </location>
</feature>
<gene>
    <name evidence="3" type="ORF">BWY73_01217</name>
</gene>
<feature type="region of interest" description="Disordered" evidence="2">
    <location>
        <begin position="96"/>
        <end position="138"/>
    </location>
</feature>
<feature type="region of interest" description="Disordered" evidence="2">
    <location>
        <begin position="30"/>
        <end position="59"/>
    </location>
</feature>
<evidence type="ECO:0000313" key="3">
    <source>
        <dbReference type="EMBL" id="OPZ90922.1"/>
    </source>
</evidence>
<dbReference type="AlphaFoldDB" id="A0A1V5MCS1"/>
<sequence>MNGTKRLTALALVLILGLVWFGLANSQENRERRNTDGTTAAGDAQGRGNRSGRWDPQQMNQRRLEWIKTTLQSSDEEWTVLQPRLEKVLTLSRQTGGGRMMMGRSGREGFGGRRSDTRTDTNAARPGNDRTTIQSSPVDKAAGELQQLVSQKDASSGAIVAKLTALRQEKARAKTELAAAQKSLREVLNARQEAQLVLMGLLE</sequence>
<reference evidence="3" key="1">
    <citation type="submission" date="2017-02" db="EMBL/GenBank/DDBJ databases">
        <title>Delving into the versatile metabolic prowess of the omnipresent phylum Bacteroidetes.</title>
        <authorList>
            <person name="Nobu M.K."/>
            <person name="Mei R."/>
            <person name="Narihiro T."/>
            <person name="Kuroda K."/>
            <person name="Liu W.-T."/>
        </authorList>
    </citation>
    <scope>NUCLEOTIDE SEQUENCE</scope>
    <source>
        <strain evidence="3">ADurb.Bin417</strain>
    </source>
</reference>
<proteinExistence type="predicted"/>
<dbReference type="Proteomes" id="UP000485484">
    <property type="component" value="Unassembled WGS sequence"/>
</dbReference>
<keyword evidence="1" id="KW-0175">Coiled coil</keyword>
<dbReference type="EMBL" id="MWAK01000217">
    <property type="protein sequence ID" value="OPZ90922.1"/>
    <property type="molecule type" value="Genomic_DNA"/>
</dbReference>
<organism evidence="3">
    <name type="scientific">candidate division TA06 bacterium ADurb.Bin417</name>
    <dbReference type="NCBI Taxonomy" id="1852828"/>
    <lineage>
        <taxon>Bacteria</taxon>
        <taxon>Bacteria division TA06</taxon>
    </lineage>
</organism>
<comment type="caution">
    <text evidence="3">The sequence shown here is derived from an EMBL/GenBank/DDBJ whole genome shotgun (WGS) entry which is preliminary data.</text>
</comment>
<name>A0A1V5MCS1_UNCT6</name>
<evidence type="ECO:0000256" key="1">
    <source>
        <dbReference type="SAM" id="Coils"/>
    </source>
</evidence>